<comment type="caution">
    <text evidence="2">The sequence shown here is derived from an EMBL/GenBank/DDBJ whole genome shotgun (WGS) entry which is preliminary data.</text>
</comment>
<dbReference type="EMBL" id="CAJEWN010000423">
    <property type="protein sequence ID" value="CAD2182151.1"/>
    <property type="molecule type" value="Genomic_DNA"/>
</dbReference>
<dbReference type="AlphaFoldDB" id="A0A6V7W761"/>
<gene>
    <name evidence="2" type="ORF">MENT_LOCUS34341</name>
</gene>
<dbReference type="GO" id="GO:0005730">
    <property type="term" value="C:nucleolus"/>
    <property type="evidence" value="ECO:0007669"/>
    <property type="project" value="TreeGrafter"/>
</dbReference>
<dbReference type="GO" id="GO:0000466">
    <property type="term" value="P:maturation of 5.8S rRNA from tricistronic rRNA transcript (SSU-rRNA, 5.8S rRNA, LSU-rRNA)"/>
    <property type="evidence" value="ECO:0007669"/>
    <property type="project" value="TreeGrafter"/>
</dbReference>
<protein>
    <recommendedName>
        <fullName evidence="1">URB1 C-terminal domain-containing protein</fullName>
    </recommendedName>
</protein>
<feature type="domain" description="URB1 C-terminal" evidence="1">
    <location>
        <begin position="235"/>
        <end position="419"/>
    </location>
</feature>
<dbReference type="InterPro" id="IPR032436">
    <property type="entry name" value="URB1_C"/>
</dbReference>
<dbReference type="Pfam" id="PF16201">
    <property type="entry name" value="NopRA1"/>
    <property type="match status" value="1"/>
</dbReference>
<proteinExistence type="predicted"/>
<name>A0A6V7W761_MELEN</name>
<evidence type="ECO:0000313" key="2">
    <source>
        <dbReference type="EMBL" id="CAD2182151.1"/>
    </source>
</evidence>
<dbReference type="PANTHER" id="PTHR13500">
    <property type="entry name" value="NUCLEOLAR PRERIBOSOMAL-ASSOCIATED PROTEIN 1"/>
    <property type="match status" value="1"/>
</dbReference>
<dbReference type="InterPro" id="IPR039844">
    <property type="entry name" value="URB1"/>
</dbReference>
<dbReference type="GO" id="GO:0000463">
    <property type="term" value="P:maturation of LSU-rRNA from tricistronic rRNA transcript (SSU-rRNA, 5.8S rRNA, LSU-rRNA)"/>
    <property type="evidence" value="ECO:0007669"/>
    <property type="project" value="TreeGrafter"/>
</dbReference>
<organism evidence="2 3">
    <name type="scientific">Meloidogyne enterolobii</name>
    <name type="common">Root-knot nematode worm</name>
    <name type="synonym">Meloidogyne mayaguensis</name>
    <dbReference type="NCBI Taxonomy" id="390850"/>
    <lineage>
        <taxon>Eukaryota</taxon>
        <taxon>Metazoa</taxon>
        <taxon>Ecdysozoa</taxon>
        <taxon>Nematoda</taxon>
        <taxon>Chromadorea</taxon>
        <taxon>Rhabditida</taxon>
        <taxon>Tylenchina</taxon>
        <taxon>Tylenchomorpha</taxon>
        <taxon>Tylenchoidea</taxon>
        <taxon>Meloidogynidae</taxon>
        <taxon>Meloidogyninae</taxon>
        <taxon>Meloidogyne</taxon>
    </lineage>
</organism>
<reference evidence="2 3" key="1">
    <citation type="submission" date="2020-08" db="EMBL/GenBank/DDBJ databases">
        <authorList>
            <person name="Koutsovoulos G."/>
            <person name="Danchin GJ E."/>
        </authorList>
    </citation>
    <scope>NUCLEOTIDE SEQUENCE [LARGE SCALE GENOMIC DNA]</scope>
</reference>
<dbReference type="Proteomes" id="UP000580250">
    <property type="component" value="Unassembled WGS sequence"/>
</dbReference>
<evidence type="ECO:0000259" key="1">
    <source>
        <dbReference type="Pfam" id="PF16201"/>
    </source>
</evidence>
<accession>A0A6V7W761</accession>
<dbReference type="PANTHER" id="PTHR13500:SF0">
    <property type="entry name" value="NUCLEOLAR PRE-RIBOSOMAL-ASSOCIATED PROTEIN 1"/>
    <property type="match status" value="1"/>
</dbReference>
<sequence>MSKCHSLLFCQLLEKMEKFTEVQSTFSINECFNSFKRPRTDSFKKSNFIDQFNQFRSTLCSDEDVDINLFKKLYDFFQKNIYNSKFISQIGPLCDIKFVTNLLSCYNCTLNQTDLLIFDILVLLENKLNVNLSLISPLVFGKSSKKYYNDLIVYGNILHKKLTPEQVLEYFDQKVMWDTLTKMTRFHHKKTKRNRRVIKADEKCYDPRFVLRSLLQIVKMDFKFNCRIMITSNALSFCFASTSFYDSTLRSLAYTVLQNFQKRLKQQNEYFRQKLLFGFVIEFFKNGILTVNQKACQFVSQFFARYSKIALTPTNPLYSPLTSFFIQKPFMDLESIPEFSKLFFSSSSENCREERRWMLRLIDDSFLDFNDYQILGKVYAIESFMGIFCTPMADLWNKLILLKIFRSYVELQAKDLFTRLDFDTWLTKAIYHPRTTIKEKLELTIIFNELINHLKKGFFDHSDIEKDENKLNVNLERRKQLLITKLKINKQKIVEYLRTSLYFDIENDIKRRDEIVLKLLDNELIK</sequence>
<dbReference type="OrthoDB" id="72892at2759"/>
<evidence type="ECO:0000313" key="3">
    <source>
        <dbReference type="Proteomes" id="UP000580250"/>
    </source>
</evidence>